<comment type="similarity">
    <text evidence="1">Belongs to the PI3/PI4-kinase family. Type II PI4K subfamily.</text>
</comment>
<dbReference type="AlphaFoldDB" id="A0A445LDQ0"/>
<dbReference type="EC" id="2.7.1.67" evidence="2"/>
<evidence type="ECO:0000256" key="5">
    <source>
        <dbReference type="ARBA" id="ARBA00022777"/>
    </source>
</evidence>
<proteinExistence type="inferred from homology"/>
<evidence type="ECO:0000256" key="3">
    <source>
        <dbReference type="ARBA" id="ARBA00022679"/>
    </source>
</evidence>
<reference evidence="8 9" key="1">
    <citation type="submission" date="2018-09" db="EMBL/GenBank/DDBJ databases">
        <title>A high-quality reference genome of wild soybean provides a powerful tool to mine soybean genomes.</title>
        <authorList>
            <person name="Xie M."/>
            <person name="Chung C.Y.L."/>
            <person name="Li M.-W."/>
            <person name="Wong F.-L."/>
            <person name="Chan T.-F."/>
            <person name="Lam H.-M."/>
        </authorList>
    </citation>
    <scope>NUCLEOTIDE SEQUENCE [LARGE SCALE GENOMIC DNA]</scope>
    <source>
        <strain evidence="9">cv. W05</strain>
        <tissue evidence="8">Hypocotyl of etiolated seedlings</tissue>
    </source>
</reference>
<evidence type="ECO:0000256" key="1">
    <source>
        <dbReference type="ARBA" id="ARBA00008941"/>
    </source>
</evidence>
<evidence type="ECO:0000256" key="4">
    <source>
        <dbReference type="ARBA" id="ARBA00022741"/>
    </source>
</evidence>
<protein>
    <recommendedName>
        <fullName evidence="2">1-phosphatidylinositol 4-kinase</fullName>
        <ecNumber evidence="2">2.7.1.67</ecNumber>
    </recommendedName>
</protein>
<organism evidence="8 9">
    <name type="scientific">Glycine soja</name>
    <name type="common">Wild soybean</name>
    <dbReference type="NCBI Taxonomy" id="3848"/>
    <lineage>
        <taxon>Eukaryota</taxon>
        <taxon>Viridiplantae</taxon>
        <taxon>Streptophyta</taxon>
        <taxon>Embryophyta</taxon>
        <taxon>Tracheophyta</taxon>
        <taxon>Spermatophyta</taxon>
        <taxon>Magnoliopsida</taxon>
        <taxon>eudicotyledons</taxon>
        <taxon>Gunneridae</taxon>
        <taxon>Pentapetalae</taxon>
        <taxon>rosids</taxon>
        <taxon>fabids</taxon>
        <taxon>Fabales</taxon>
        <taxon>Fabaceae</taxon>
        <taxon>Papilionoideae</taxon>
        <taxon>50 kb inversion clade</taxon>
        <taxon>NPAAA clade</taxon>
        <taxon>indigoferoid/millettioid clade</taxon>
        <taxon>Phaseoleae</taxon>
        <taxon>Glycine</taxon>
        <taxon>Glycine subgen. Soja</taxon>
    </lineage>
</organism>
<gene>
    <name evidence="8" type="ORF">D0Y65_007588</name>
</gene>
<dbReference type="EMBL" id="QZWG01000003">
    <property type="protein sequence ID" value="RZC21403.1"/>
    <property type="molecule type" value="Genomic_DNA"/>
</dbReference>
<dbReference type="PROSITE" id="PS50290">
    <property type="entry name" value="PI3_4_KINASE_3"/>
    <property type="match status" value="1"/>
</dbReference>
<dbReference type="GO" id="GO:0005524">
    <property type="term" value="F:ATP binding"/>
    <property type="evidence" value="ECO:0007669"/>
    <property type="project" value="UniProtKB-KW"/>
</dbReference>
<evidence type="ECO:0000256" key="2">
    <source>
        <dbReference type="ARBA" id="ARBA00012169"/>
    </source>
</evidence>
<sequence>MFMENNGSCEDMGPGDFPVKEVHKISLLGMQLANADRHVGNILIVKEEENDQVVLIPIDHGYYLPTSVTAMFKVMKDILPIPETLSIGG</sequence>
<dbReference type="InterPro" id="IPR000403">
    <property type="entry name" value="PI3/4_kinase_cat_dom"/>
</dbReference>
<accession>A0A445LDQ0</accession>
<evidence type="ECO:0000256" key="6">
    <source>
        <dbReference type="ARBA" id="ARBA00022840"/>
    </source>
</evidence>
<dbReference type="GO" id="GO:0004430">
    <property type="term" value="F:1-phosphatidylinositol 4-kinase activity"/>
    <property type="evidence" value="ECO:0007669"/>
    <property type="project" value="UniProtKB-EC"/>
</dbReference>
<name>A0A445LDQ0_GLYSO</name>
<dbReference type="Pfam" id="PF00454">
    <property type="entry name" value="PI3_PI4_kinase"/>
    <property type="match status" value="1"/>
</dbReference>
<evidence type="ECO:0000313" key="8">
    <source>
        <dbReference type="EMBL" id="RZC21403.1"/>
    </source>
</evidence>
<keyword evidence="6" id="KW-0067">ATP-binding</keyword>
<keyword evidence="9" id="KW-1185">Reference proteome</keyword>
<dbReference type="PANTHER" id="PTHR45800">
    <property type="entry name" value="PHOSPHATIDYLINOSITOL 4-KINASE GAMMA"/>
    <property type="match status" value="1"/>
</dbReference>
<feature type="domain" description="PI3K/PI4K catalytic" evidence="7">
    <location>
        <begin position="1"/>
        <end position="89"/>
    </location>
</feature>
<dbReference type="PANTHER" id="PTHR45800:SF24">
    <property type="entry name" value="PHOSPHATIDYLINOSITOL 4-KINASE GAMMA 4"/>
    <property type="match status" value="1"/>
</dbReference>
<evidence type="ECO:0000259" key="7">
    <source>
        <dbReference type="PROSITE" id="PS50290"/>
    </source>
</evidence>
<evidence type="ECO:0000313" key="9">
    <source>
        <dbReference type="Proteomes" id="UP000289340"/>
    </source>
</evidence>
<dbReference type="InterPro" id="IPR044571">
    <property type="entry name" value="P4KG1-8"/>
</dbReference>
<keyword evidence="4" id="KW-0547">Nucleotide-binding</keyword>
<keyword evidence="5 8" id="KW-0418">Kinase</keyword>
<dbReference type="Proteomes" id="UP000289340">
    <property type="component" value="Chromosome 3"/>
</dbReference>
<keyword evidence="3" id="KW-0808">Transferase</keyword>
<comment type="caution">
    <text evidence="8">The sequence shown here is derived from an EMBL/GenBank/DDBJ whole genome shotgun (WGS) entry which is preliminary data.</text>
</comment>